<reference evidence="2 3" key="1">
    <citation type="journal article" date="2018" name="Nat. Ecol. Evol.">
        <title>Pezizomycetes genomes reveal the molecular basis of ectomycorrhizal truffle lifestyle.</title>
        <authorList>
            <person name="Murat C."/>
            <person name="Payen T."/>
            <person name="Noel B."/>
            <person name="Kuo A."/>
            <person name="Morin E."/>
            <person name="Chen J."/>
            <person name="Kohler A."/>
            <person name="Krizsan K."/>
            <person name="Balestrini R."/>
            <person name="Da Silva C."/>
            <person name="Montanini B."/>
            <person name="Hainaut M."/>
            <person name="Levati E."/>
            <person name="Barry K.W."/>
            <person name="Belfiori B."/>
            <person name="Cichocki N."/>
            <person name="Clum A."/>
            <person name="Dockter R.B."/>
            <person name="Fauchery L."/>
            <person name="Guy J."/>
            <person name="Iotti M."/>
            <person name="Le Tacon F."/>
            <person name="Lindquist E.A."/>
            <person name="Lipzen A."/>
            <person name="Malagnac F."/>
            <person name="Mello A."/>
            <person name="Molinier V."/>
            <person name="Miyauchi S."/>
            <person name="Poulain J."/>
            <person name="Riccioni C."/>
            <person name="Rubini A."/>
            <person name="Sitrit Y."/>
            <person name="Splivallo R."/>
            <person name="Traeger S."/>
            <person name="Wang M."/>
            <person name="Zifcakova L."/>
            <person name="Wipf D."/>
            <person name="Zambonelli A."/>
            <person name="Paolocci F."/>
            <person name="Nowrousian M."/>
            <person name="Ottonello S."/>
            <person name="Baldrian P."/>
            <person name="Spatafora J.W."/>
            <person name="Henrissat B."/>
            <person name="Nagy L.G."/>
            <person name="Aury J.M."/>
            <person name="Wincker P."/>
            <person name="Grigoriev I.V."/>
            <person name="Bonfante P."/>
            <person name="Martin F.M."/>
        </authorList>
    </citation>
    <scope>NUCLEOTIDE SEQUENCE [LARGE SCALE GENOMIC DNA]</scope>
    <source>
        <strain evidence="2 3">CCBAS932</strain>
    </source>
</reference>
<dbReference type="EMBL" id="ML119125">
    <property type="protein sequence ID" value="RPB13018.1"/>
    <property type="molecule type" value="Genomic_DNA"/>
</dbReference>
<dbReference type="InParanoid" id="A0A3N4KU51"/>
<evidence type="ECO:0008006" key="4">
    <source>
        <dbReference type="Google" id="ProtNLM"/>
    </source>
</evidence>
<evidence type="ECO:0000313" key="3">
    <source>
        <dbReference type="Proteomes" id="UP000277580"/>
    </source>
</evidence>
<dbReference type="InterPro" id="IPR018565">
    <property type="entry name" value="Nkp2/Cnl2"/>
</dbReference>
<name>A0A3N4KU51_9PEZI</name>
<accession>A0A3N4KU51</accession>
<dbReference type="STRING" id="1392247.A0A3N4KU51"/>
<keyword evidence="3" id="KW-1185">Reference proteome</keyword>
<dbReference type="PANTHER" id="PTHR28064">
    <property type="entry name" value="INNER KINETOCHORE SUBUNIT NKP2"/>
    <property type="match status" value="1"/>
</dbReference>
<sequence length="194" mass="21948">MASSTTALEYEILSSFILSRASLQDIISLHKFTELFPKDKQSNPQVKLLYAELQLQRNKTCDRVKKNLQFEARLGAKQRRDAKRQQREGQHIDDDAMAGIELFGAARSEPKLPLRELLQQMKAAAEDLDAEFKNLDRECDEILGDLKTTIGDLSDLRYGKFANAGLDEKVVSDLENLHKTCGRVLNPDSHSNET</sequence>
<keyword evidence="1" id="KW-0175">Coiled coil</keyword>
<dbReference type="AlphaFoldDB" id="A0A3N4KU51"/>
<proteinExistence type="predicted"/>
<dbReference type="Pfam" id="PF09447">
    <property type="entry name" value="Cnl2_NKP2"/>
    <property type="match status" value="1"/>
</dbReference>
<dbReference type="PANTHER" id="PTHR28064:SF1">
    <property type="entry name" value="INNER KINETOCHORE SUBUNIT NKP2"/>
    <property type="match status" value="1"/>
</dbReference>
<dbReference type="OrthoDB" id="2311687at2759"/>
<evidence type="ECO:0000313" key="2">
    <source>
        <dbReference type="EMBL" id="RPB13018.1"/>
    </source>
</evidence>
<evidence type="ECO:0000256" key="1">
    <source>
        <dbReference type="SAM" id="Coils"/>
    </source>
</evidence>
<gene>
    <name evidence="2" type="ORF">P167DRAFT_487030</name>
</gene>
<organism evidence="2 3">
    <name type="scientific">Morchella conica CCBAS932</name>
    <dbReference type="NCBI Taxonomy" id="1392247"/>
    <lineage>
        <taxon>Eukaryota</taxon>
        <taxon>Fungi</taxon>
        <taxon>Dikarya</taxon>
        <taxon>Ascomycota</taxon>
        <taxon>Pezizomycotina</taxon>
        <taxon>Pezizomycetes</taxon>
        <taxon>Pezizales</taxon>
        <taxon>Morchellaceae</taxon>
        <taxon>Morchella</taxon>
    </lineage>
</organism>
<protein>
    <recommendedName>
        <fullName evidence="4">Cnl2/NKP2 family protein-domain-containing protein</fullName>
    </recommendedName>
</protein>
<dbReference type="GO" id="GO:0031511">
    <property type="term" value="C:Mis6-Sim4 complex"/>
    <property type="evidence" value="ECO:0007669"/>
    <property type="project" value="TreeGrafter"/>
</dbReference>
<dbReference type="Proteomes" id="UP000277580">
    <property type="component" value="Unassembled WGS sequence"/>
</dbReference>
<dbReference type="GO" id="GO:0007059">
    <property type="term" value="P:chromosome segregation"/>
    <property type="evidence" value="ECO:0007669"/>
    <property type="project" value="TreeGrafter"/>
</dbReference>
<feature type="coiled-coil region" evidence="1">
    <location>
        <begin position="114"/>
        <end position="145"/>
    </location>
</feature>